<organism evidence="2 3">
    <name type="scientific">Plasmodium relictum</name>
    <dbReference type="NCBI Taxonomy" id="85471"/>
    <lineage>
        <taxon>Eukaryota</taxon>
        <taxon>Sar</taxon>
        <taxon>Alveolata</taxon>
        <taxon>Apicomplexa</taxon>
        <taxon>Aconoidasida</taxon>
        <taxon>Haemosporida</taxon>
        <taxon>Plasmodiidae</taxon>
        <taxon>Plasmodium</taxon>
        <taxon>Plasmodium (Haemamoeba)</taxon>
    </lineage>
</organism>
<evidence type="ECO:0000313" key="3">
    <source>
        <dbReference type="Proteomes" id="UP000220158"/>
    </source>
</evidence>
<name>A0A1J1GK93_PLARL</name>
<feature type="compositionally biased region" description="Low complexity" evidence="1">
    <location>
        <begin position="39"/>
        <end position="50"/>
    </location>
</feature>
<dbReference type="AlphaFoldDB" id="A0A1J1GK93"/>
<sequence length="342" mass="38785">MDPENTASVTTSVSTNKDNNDQTSTKVLSGSENQDFKNTHTSTQLVSQSQSTQTEQVMQLQTLQQTQQSQQIPRTAITQNPNQIQKKTSGSNTAYETSPYNSNRINSVSLSTNTLNNSLESKIITSNEPCILEEGTVYTTTNPIYTNASSYPFPISCHLSTYSTDVYIQRCPSMPRDLCCTPITSGLIINKINPYDAMAFFYSALILKHIFRRIFKIPIQGENNNLQSKRKNLRMQRLESPNAQSSYCEESESPKTEALTFNDYKLSGQILNNRESLSQGTSYSRHEELESIYKSNLEHQKAQSSQEEVLGNRESESSEEKTLKRQNDESLENENIRRQRTY</sequence>
<proteinExistence type="predicted"/>
<gene>
    <name evidence="2" type="ORF">PRELSG_0000100</name>
</gene>
<reference evidence="2 3" key="1">
    <citation type="submission" date="2015-04" db="EMBL/GenBank/DDBJ databases">
        <authorList>
            <consortium name="Pathogen Informatics"/>
        </authorList>
    </citation>
    <scope>NUCLEOTIDE SEQUENCE [LARGE SCALE GENOMIC DNA]</scope>
    <source>
        <strain evidence="2 3">SGS1</strain>
    </source>
</reference>
<dbReference type="Proteomes" id="UP000220158">
    <property type="component" value="Unassembled WGS sequence"/>
</dbReference>
<feature type="region of interest" description="Disordered" evidence="1">
    <location>
        <begin position="1"/>
        <end position="50"/>
    </location>
</feature>
<protein>
    <submittedName>
        <fullName evidence="2">Uncharacterized protein</fullName>
    </submittedName>
</protein>
<feature type="compositionally biased region" description="Polar residues" evidence="1">
    <location>
        <begin position="72"/>
        <end position="100"/>
    </location>
</feature>
<dbReference type="OrthoDB" id="10668236at2759"/>
<dbReference type="EMBL" id="CVMU01000224">
    <property type="protein sequence ID" value="CRG84715.1"/>
    <property type="molecule type" value="Genomic_DNA"/>
</dbReference>
<dbReference type="GeneID" id="39733899"/>
<feature type="region of interest" description="Disordered" evidence="1">
    <location>
        <begin position="71"/>
        <end position="100"/>
    </location>
</feature>
<feature type="compositionally biased region" description="Basic and acidic residues" evidence="1">
    <location>
        <begin position="310"/>
        <end position="328"/>
    </location>
</feature>
<evidence type="ECO:0000313" key="2">
    <source>
        <dbReference type="EMBL" id="CRG84715.1"/>
    </source>
</evidence>
<keyword evidence="3" id="KW-1185">Reference proteome</keyword>
<accession>A0A1J1GK93</accession>
<feature type="region of interest" description="Disordered" evidence="1">
    <location>
        <begin position="297"/>
        <end position="342"/>
    </location>
</feature>
<dbReference type="KEGG" id="prel:PRELSG_0000100"/>
<feature type="compositionally biased region" description="Polar residues" evidence="1">
    <location>
        <begin position="21"/>
        <end position="33"/>
    </location>
</feature>
<evidence type="ECO:0000256" key="1">
    <source>
        <dbReference type="SAM" id="MobiDB-lite"/>
    </source>
</evidence>
<dbReference type="VEuPathDB" id="PlasmoDB:PRELSG_0000100"/>
<dbReference type="RefSeq" id="XP_028531152.1">
    <property type="nucleotide sequence ID" value="XM_028675557.1"/>
</dbReference>